<dbReference type="Gene3D" id="3.90.226.10">
    <property type="entry name" value="2-enoyl-CoA Hydratase, Chain A, domain 1"/>
    <property type="match status" value="1"/>
</dbReference>
<evidence type="ECO:0000259" key="5">
    <source>
        <dbReference type="Pfam" id="PF01343"/>
    </source>
</evidence>
<dbReference type="Proteomes" id="UP001378188">
    <property type="component" value="Unassembled WGS sequence"/>
</dbReference>
<dbReference type="InterPro" id="IPR047272">
    <property type="entry name" value="S49_SppA_C"/>
</dbReference>
<dbReference type="EMBL" id="JAZHOF010000003">
    <property type="protein sequence ID" value="MEJ8571715.1"/>
    <property type="molecule type" value="Genomic_DNA"/>
</dbReference>
<dbReference type="Pfam" id="PF01343">
    <property type="entry name" value="Peptidase_S49"/>
    <property type="match status" value="1"/>
</dbReference>
<dbReference type="SUPFAM" id="SSF52096">
    <property type="entry name" value="ClpP/crotonase"/>
    <property type="match status" value="1"/>
</dbReference>
<keyword evidence="2" id="KW-0645">Protease</keyword>
<organism evidence="6 7">
    <name type="scientific">Microbaculum marinum</name>
    <dbReference type="NCBI Taxonomy" id="1764581"/>
    <lineage>
        <taxon>Bacteria</taxon>
        <taxon>Pseudomonadati</taxon>
        <taxon>Pseudomonadota</taxon>
        <taxon>Alphaproteobacteria</taxon>
        <taxon>Hyphomicrobiales</taxon>
        <taxon>Tepidamorphaceae</taxon>
        <taxon>Microbaculum</taxon>
    </lineage>
</organism>
<dbReference type="InterPro" id="IPR029045">
    <property type="entry name" value="ClpP/crotonase-like_dom_sf"/>
</dbReference>
<dbReference type="PANTHER" id="PTHR42987:SF8">
    <property type="entry name" value="PROTEINASE"/>
    <property type="match status" value="1"/>
</dbReference>
<protein>
    <submittedName>
        <fullName evidence="6">S49 family peptidase</fullName>
        <ecNumber evidence="6">3.4.21.-</ecNumber>
    </submittedName>
</protein>
<keyword evidence="3 6" id="KW-0378">Hydrolase</keyword>
<evidence type="ECO:0000256" key="4">
    <source>
        <dbReference type="ARBA" id="ARBA00022825"/>
    </source>
</evidence>
<comment type="caution">
    <text evidence="6">The sequence shown here is derived from an EMBL/GenBank/DDBJ whole genome shotgun (WGS) entry which is preliminary data.</text>
</comment>
<proteinExistence type="inferred from homology"/>
<dbReference type="GO" id="GO:0008236">
    <property type="term" value="F:serine-type peptidase activity"/>
    <property type="evidence" value="ECO:0007669"/>
    <property type="project" value="UniProtKB-KW"/>
</dbReference>
<reference evidence="6 7" key="1">
    <citation type="submission" date="2024-02" db="EMBL/GenBank/DDBJ databases">
        <title>Genome analysis and characterization of Microbaculum marinisediminis sp. nov., isolated from marine sediment.</title>
        <authorList>
            <person name="Du Z.-J."/>
            <person name="Ye Y.-Q."/>
            <person name="Zhang Z.-R."/>
            <person name="Yuan S.-M."/>
            <person name="Zhang X.-Y."/>
        </authorList>
    </citation>
    <scope>NUCLEOTIDE SEQUENCE [LARGE SCALE GENOMIC DNA]</scope>
    <source>
        <strain evidence="6 7">SDUM1044001</strain>
    </source>
</reference>
<keyword evidence="7" id="KW-1185">Reference proteome</keyword>
<evidence type="ECO:0000313" key="6">
    <source>
        <dbReference type="EMBL" id="MEJ8571715.1"/>
    </source>
</evidence>
<gene>
    <name evidence="6" type="ORF">V3328_09545</name>
</gene>
<dbReference type="InterPro" id="IPR002142">
    <property type="entry name" value="Peptidase_S49"/>
</dbReference>
<dbReference type="RefSeq" id="WP_340329409.1">
    <property type="nucleotide sequence ID" value="NZ_JAZHOF010000003.1"/>
</dbReference>
<dbReference type="CDD" id="cd07023">
    <property type="entry name" value="S49_Sppa_N_C"/>
    <property type="match status" value="1"/>
</dbReference>
<dbReference type="Gene3D" id="6.20.330.10">
    <property type="match status" value="1"/>
</dbReference>
<evidence type="ECO:0000313" key="7">
    <source>
        <dbReference type="Proteomes" id="UP001378188"/>
    </source>
</evidence>
<sequence length="289" mass="31393">MLGERIRNLLPASWHERHPLVAVLRLNGPIGAVTPLRPGLSLADLESPLKRAFKMKRAAAVAISINSPGGSPVQSRLIYKRIRDLAEENGKPVFVFIEDIGASGGYMLALAGDEIVADPTSLVGSIGVVAATFGFDKAIEKLGIERRVYTAGDRKVMLDSFQPEKPEDVRRIKAIQKDVHGVFIDMVKARRGSALNGTDRLLFSGEFWSGSRALELGLIDRLGDLTSVMRERYGDKVRLVPIATARRGLLRRLRPFSSGPAAGPGLTAGFADDLISAIEARALWSRFGL</sequence>
<name>A0AAW9RTV2_9HYPH</name>
<evidence type="ECO:0000256" key="2">
    <source>
        <dbReference type="ARBA" id="ARBA00022670"/>
    </source>
</evidence>
<feature type="domain" description="Peptidase S49" evidence="5">
    <location>
        <begin position="88"/>
        <end position="231"/>
    </location>
</feature>
<dbReference type="PANTHER" id="PTHR42987">
    <property type="entry name" value="PEPTIDASE S49"/>
    <property type="match status" value="1"/>
</dbReference>
<keyword evidence="4" id="KW-0720">Serine protease</keyword>
<dbReference type="GO" id="GO:0006508">
    <property type="term" value="P:proteolysis"/>
    <property type="evidence" value="ECO:0007669"/>
    <property type="project" value="UniProtKB-KW"/>
</dbReference>
<dbReference type="EC" id="3.4.21.-" evidence="6"/>
<accession>A0AAW9RTV2</accession>
<evidence type="ECO:0000256" key="3">
    <source>
        <dbReference type="ARBA" id="ARBA00022801"/>
    </source>
</evidence>
<dbReference type="AlphaFoldDB" id="A0AAW9RTV2"/>
<evidence type="ECO:0000256" key="1">
    <source>
        <dbReference type="ARBA" id="ARBA00008683"/>
    </source>
</evidence>
<comment type="similarity">
    <text evidence="1">Belongs to the peptidase S49 family.</text>
</comment>